<evidence type="ECO:0000256" key="1">
    <source>
        <dbReference type="SAM" id="MobiDB-lite"/>
    </source>
</evidence>
<dbReference type="OrthoDB" id="9152881at2"/>
<feature type="transmembrane region" description="Helical" evidence="2">
    <location>
        <begin position="6"/>
        <end position="23"/>
    </location>
</feature>
<organism evidence="3 4">
    <name type="scientific">Sutterella seckii</name>
    <dbReference type="NCBI Taxonomy" id="1944635"/>
    <lineage>
        <taxon>Bacteria</taxon>
        <taxon>Pseudomonadati</taxon>
        <taxon>Pseudomonadota</taxon>
        <taxon>Betaproteobacteria</taxon>
        <taxon>Burkholderiales</taxon>
        <taxon>Sutterellaceae</taxon>
        <taxon>Sutterella</taxon>
    </lineage>
</organism>
<keyword evidence="2" id="KW-0812">Transmembrane</keyword>
<gene>
    <name evidence="3" type="ORF">GBM95_08250</name>
</gene>
<reference evidence="3 4" key="1">
    <citation type="submission" date="2019-10" db="EMBL/GenBank/DDBJ databases">
        <title>Genome diversity of Sutterella seckii.</title>
        <authorList>
            <person name="Chaplin A.V."/>
            <person name="Sokolova S.R."/>
            <person name="Mosin K.A."/>
            <person name="Ivanova E.L."/>
            <person name="Kochetkova T.O."/>
            <person name="Goltsov A.Y."/>
            <person name="Trofimov D.Y."/>
            <person name="Efimov B.A."/>
        </authorList>
    </citation>
    <scope>NUCLEOTIDE SEQUENCE [LARGE SCALE GENOMIC DNA]</scope>
    <source>
        <strain evidence="3 4">ASD393</strain>
    </source>
</reference>
<evidence type="ECO:0000256" key="2">
    <source>
        <dbReference type="SAM" id="Phobius"/>
    </source>
</evidence>
<keyword evidence="2" id="KW-1133">Transmembrane helix</keyword>
<evidence type="ECO:0000313" key="4">
    <source>
        <dbReference type="Proteomes" id="UP000430564"/>
    </source>
</evidence>
<dbReference type="EMBL" id="WEHX01000058">
    <property type="protein sequence ID" value="KAB7657323.1"/>
    <property type="molecule type" value="Genomic_DNA"/>
</dbReference>
<evidence type="ECO:0000313" key="3">
    <source>
        <dbReference type="EMBL" id="KAB7657323.1"/>
    </source>
</evidence>
<feature type="region of interest" description="Disordered" evidence="1">
    <location>
        <begin position="33"/>
        <end position="55"/>
    </location>
</feature>
<comment type="caution">
    <text evidence="3">The sequence shown here is derived from an EMBL/GenBank/DDBJ whole genome shotgun (WGS) entry which is preliminary data.</text>
</comment>
<protein>
    <recommendedName>
        <fullName evidence="5">Cell division protein ZipA</fullName>
    </recommendedName>
</protein>
<dbReference type="RefSeq" id="WP_152158658.1">
    <property type="nucleotide sequence ID" value="NZ_WEHX01000058.1"/>
</dbReference>
<keyword evidence="2" id="KW-0472">Membrane</keyword>
<sequence length="404" mass="44423">MQSLEILIPIIVIAVILVALIFWRSKREEKRARESGGKLRSVQTADALAGSEPRVEPDLIARATERARKAADGELNGTIKADPTLGRLLDESEIPTPTEEPPIYAELEREEAEEARAEEAKKESAEQSADPRSRAVPPVDSAIEWILDIAPVDGMQFALGGVKSLKLELARLNLPLLVRVFAQSSKDGLYYEAEELHFPARHVVASMVLANRAAKLDEVGASRFYQVLEQSAAQNNVVIRRELEPGQAVLRSATLKNFINYFDRKIEVVIAPIDPEQPFDLEAVSKAARKAGFESSSGCWELRFDPAERDPVISLAFGPEGTNTLVLTYDLPLGNLARGDLKRYFALANHLAAELKSRWSDCSKHPVDAGGAMLIAEQAEAHGKLMTENGVEPGSNRARLLFSR</sequence>
<evidence type="ECO:0008006" key="5">
    <source>
        <dbReference type="Google" id="ProtNLM"/>
    </source>
</evidence>
<name>A0A6I1EJ20_9BURK</name>
<accession>A0A6I1EJ20</accession>
<feature type="compositionally biased region" description="Basic and acidic residues" evidence="1">
    <location>
        <begin position="114"/>
        <end position="133"/>
    </location>
</feature>
<dbReference type="Proteomes" id="UP000430564">
    <property type="component" value="Unassembled WGS sequence"/>
</dbReference>
<feature type="region of interest" description="Disordered" evidence="1">
    <location>
        <begin position="71"/>
        <end position="135"/>
    </location>
</feature>
<proteinExistence type="predicted"/>
<dbReference type="AlphaFoldDB" id="A0A6I1EJ20"/>
<feature type="compositionally biased region" description="Low complexity" evidence="1">
    <location>
        <begin position="94"/>
        <end position="105"/>
    </location>
</feature>